<proteinExistence type="predicted"/>
<name>A0A8S5UCE4_9CAUD</name>
<reference evidence="1" key="1">
    <citation type="journal article" date="2021" name="Proc. Natl. Acad. Sci. U.S.A.">
        <title>A Catalog of Tens of Thousands of Viruses from Human Metagenomes Reveals Hidden Associations with Chronic Diseases.</title>
        <authorList>
            <person name="Tisza M.J."/>
            <person name="Buck C.B."/>
        </authorList>
    </citation>
    <scope>NUCLEOTIDE SEQUENCE</scope>
    <source>
        <strain evidence="1">CtgN495</strain>
    </source>
</reference>
<organism evidence="1">
    <name type="scientific">Siphoviridae sp. ctgN495</name>
    <dbReference type="NCBI Taxonomy" id="2825608"/>
    <lineage>
        <taxon>Viruses</taxon>
        <taxon>Duplodnaviria</taxon>
        <taxon>Heunggongvirae</taxon>
        <taxon>Uroviricota</taxon>
        <taxon>Caudoviricetes</taxon>
    </lineage>
</organism>
<evidence type="ECO:0000313" key="1">
    <source>
        <dbReference type="EMBL" id="DAF92175.1"/>
    </source>
</evidence>
<protein>
    <submittedName>
        <fullName evidence="1">RNA polymerase subunit</fullName>
    </submittedName>
</protein>
<sequence length="133" mass="15857">MFAELKSKEDIQKAIVEYLGEDEKDTRRIKFSKIYDKIPASFFDNGGIVAYHKVEYNNDIKMRVFHCGWCLVPEICFEYVQEDMFEPGQWRRHYRSGTKVSSGFVSSCCDMWSQRYSRFCPDCGRMMKSYIEY</sequence>
<accession>A0A8S5UCE4</accession>
<dbReference type="EMBL" id="BK016063">
    <property type="protein sequence ID" value="DAF92175.1"/>
    <property type="molecule type" value="Genomic_DNA"/>
</dbReference>